<gene>
    <name evidence="6" type="ordered locus">MCP_2099</name>
</gene>
<dbReference type="InterPro" id="IPR007318">
    <property type="entry name" value="Phopholipid_MeTrfase"/>
</dbReference>
<evidence type="ECO:0000256" key="3">
    <source>
        <dbReference type="ARBA" id="ARBA00022989"/>
    </source>
</evidence>
<organism evidence="6 7">
    <name type="scientific">Methanocella paludicola (strain DSM 17711 / JCM 13418 / NBRC 101707 / SANAE)</name>
    <dbReference type="NCBI Taxonomy" id="304371"/>
    <lineage>
        <taxon>Archaea</taxon>
        <taxon>Methanobacteriati</taxon>
        <taxon>Methanobacteriota</taxon>
        <taxon>Stenosarchaea group</taxon>
        <taxon>Methanomicrobia</taxon>
        <taxon>Methanocellales</taxon>
        <taxon>Methanocellaceae</taxon>
        <taxon>Methanocella</taxon>
    </lineage>
</organism>
<dbReference type="EMBL" id="AP011532">
    <property type="protein sequence ID" value="BAI62171.1"/>
    <property type="molecule type" value="Genomic_DNA"/>
</dbReference>
<reference evidence="6 7" key="1">
    <citation type="journal article" date="2007" name="Appl. Environ. Microbiol.">
        <title>Isolation of key methanogens for global methane emission from rice paddy fields: a novel isolate affiliated with the clone cluster rice cluster I.</title>
        <authorList>
            <person name="Sakai S."/>
            <person name="Imachi H."/>
            <person name="Sekiguchi Y."/>
            <person name="Ohashi A."/>
            <person name="Harada H."/>
            <person name="Kamagata Y."/>
        </authorList>
    </citation>
    <scope>NUCLEOTIDE SEQUENCE [LARGE SCALE GENOMIC DNA]</scope>
    <source>
        <strain evidence="7">DSM 17711 / JCM 13418 / NBRC 101707 / SANAE</strain>
    </source>
</reference>
<dbReference type="Proteomes" id="UP000001882">
    <property type="component" value="Chromosome"/>
</dbReference>
<keyword evidence="7" id="KW-1185">Reference proteome</keyword>
<dbReference type="PANTHER" id="PTHR43847">
    <property type="entry name" value="BLL3993 PROTEIN"/>
    <property type="match status" value="1"/>
</dbReference>
<keyword evidence="3 5" id="KW-1133">Transmembrane helix</keyword>
<evidence type="ECO:0000256" key="4">
    <source>
        <dbReference type="ARBA" id="ARBA00023136"/>
    </source>
</evidence>
<dbReference type="InterPro" id="IPR052527">
    <property type="entry name" value="Metal_cation-efflux_comp"/>
</dbReference>
<dbReference type="InParanoid" id="D1Z0E9"/>
<protein>
    <recommendedName>
        <fullName evidence="8">Isoprenylcysteine carboxyl methyltransferase</fullName>
    </recommendedName>
</protein>
<accession>D1Z0E9</accession>
<dbReference type="AlphaFoldDB" id="D1Z0E9"/>
<evidence type="ECO:0000256" key="2">
    <source>
        <dbReference type="ARBA" id="ARBA00022692"/>
    </source>
</evidence>
<comment type="subcellular location">
    <subcellularLocation>
        <location evidence="1">Endomembrane system</location>
        <topology evidence="1">Multi-pass membrane protein</topology>
    </subcellularLocation>
</comment>
<dbReference type="eggNOG" id="arCOG03580">
    <property type="taxonomic scope" value="Archaea"/>
</dbReference>
<feature type="transmembrane region" description="Helical" evidence="5">
    <location>
        <begin position="12"/>
        <end position="33"/>
    </location>
</feature>
<proteinExistence type="predicted"/>
<feature type="transmembrane region" description="Helical" evidence="5">
    <location>
        <begin position="112"/>
        <end position="133"/>
    </location>
</feature>
<evidence type="ECO:0000256" key="1">
    <source>
        <dbReference type="ARBA" id="ARBA00004127"/>
    </source>
</evidence>
<dbReference type="KEGG" id="mpd:MCP_2099"/>
<name>D1Z0E9_METPS</name>
<dbReference type="GeneID" id="8681950"/>
<dbReference type="OrthoDB" id="148346at2157"/>
<keyword evidence="4 5" id="KW-0472">Membrane</keyword>
<dbReference type="Pfam" id="PF04191">
    <property type="entry name" value="PEMT"/>
    <property type="match status" value="1"/>
</dbReference>
<reference evidence="6 7" key="2">
    <citation type="journal article" date="2008" name="Int. J. Syst. Evol. Microbiol.">
        <title>Methanocella paludicola gen. nov., sp. nov., a methane-producing archaeon, the first isolate of the lineage 'Rice Cluster I', and proposal of the new archaeal order Methanocellales ord. nov.</title>
        <authorList>
            <person name="Sakai S."/>
            <person name="Imachi H."/>
            <person name="Hanada S."/>
            <person name="Ohashi A."/>
            <person name="Harada H."/>
            <person name="Kamagata Y."/>
        </authorList>
    </citation>
    <scope>NUCLEOTIDE SEQUENCE [LARGE SCALE GENOMIC DNA]</scope>
    <source>
        <strain evidence="7">DSM 17711 / JCM 13418 / NBRC 101707 / SANAE</strain>
    </source>
</reference>
<dbReference type="RefSeq" id="WP_012900845.1">
    <property type="nucleotide sequence ID" value="NC_013665.1"/>
</dbReference>
<dbReference type="PANTHER" id="PTHR43847:SF1">
    <property type="entry name" value="BLL3993 PROTEIN"/>
    <property type="match status" value="1"/>
</dbReference>
<dbReference type="STRING" id="304371.MCP_2099"/>
<feature type="transmembrane region" description="Helical" evidence="5">
    <location>
        <begin position="80"/>
        <end position="100"/>
    </location>
</feature>
<evidence type="ECO:0000313" key="6">
    <source>
        <dbReference type="EMBL" id="BAI62171.1"/>
    </source>
</evidence>
<evidence type="ECO:0000313" key="7">
    <source>
        <dbReference type="Proteomes" id="UP000001882"/>
    </source>
</evidence>
<dbReference type="GO" id="GO:0012505">
    <property type="term" value="C:endomembrane system"/>
    <property type="evidence" value="ECO:0007669"/>
    <property type="project" value="UniProtKB-SubCell"/>
</dbReference>
<evidence type="ECO:0000256" key="5">
    <source>
        <dbReference type="SAM" id="Phobius"/>
    </source>
</evidence>
<dbReference type="Gene3D" id="1.20.120.1630">
    <property type="match status" value="1"/>
</dbReference>
<sequence length="233" mass="26607">MDVDDIRLTPGRIIHMIAVMLAIPAIILALSGDWLWPEGWAFCAWYILLSLSVIIYLYRRNPGLLAERFRRPGTGGEKEWDRYFLIAIALSYFAWVIVMPLDAKRFGWTPALPAWIKVLGALGLLASAFLLYRAFADNPFLSPLVRIQRERDQYVVSTGVYSFVRHPMYLGAVLMFLGAPMLLGSMYGFAIGVCMSLLLCARAVGEEKMLTEELEGYVDYQKKVRYRLIPRVW</sequence>
<reference evidence="7" key="3">
    <citation type="journal article" date="2011" name="PLoS ONE">
        <title>Genome sequence of a mesophilic hydrogenotrophic methanogen Methanocella paludicola, the first cultivated representative of the order Methanocellales.</title>
        <authorList>
            <person name="Sakai S."/>
            <person name="Takaki Y."/>
            <person name="Shimamura S."/>
            <person name="Sekine M."/>
            <person name="Tajima T."/>
            <person name="Kosugi H."/>
            <person name="Ichikawa N."/>
            <person name="Tasumi E."/>
            <person name="Hiraki A.T."/>
            <person name="Shimizu A."/>
            <person name="Kato Y."/>
            <person name="Nishiko R."/>
            <person name="Mori K."/>
            <person name="Fujita N."/>
            <person name="Imachi H."/>
            <person name="Takai K."/>
        </authorList>
    </citation>
    <scope>NUCLEOTIDE SEQUENCE [LARGE SCALE GENOMIC DNA]</scope>
    <source>
        <strain evidence="7">DSM 17711 / JCM 13418 / NBRC 101707 / SANAE</strain>
    </source>
</reference>
<feature type="transmembrane region" description="Helical" evidence="5">
    <location>
        <begin position="39"/>
        <end position="59"/>
    </location>
</feature>
<keyword evidence="2 5" id="KW-0812">Transmembrane</keyword>
<evidence type="ECO:0008006" key="8">
    <source>
        <dbReference type="Google" id="ProtNLM"/>
    </source>
</evidence>